<evidence type="ECO:0000259" key="8">
    <source>
        <dbReference type="PROSITE" id="PS50234"/>
    </source>
</evidence>
<dbReference type="PROSITE" id="PS50234">
    <property type="entry name" value="VWFA"/>
    <property type="match status" value="1"/>
</dbReference>
<evidence type="ECO:0000256" key="1">
    <source>
        <dbReference type="ARBA" id="ARBA00004651"/>
    </source>
</evidence>
<accession>A0ABV1NVE3</accession>
<keyword evidence="10" id="KW-1185">Reference proteome</keyword>
<dbReference type="InterPro" id="IPR042094">
    <property type="entry name" value="T2SS_GspF_sf"/>
</dbReference>
<keyword evidence="2" id="KW-1003">Cell membrane</keyword>
<feature type="domain" description="VWFA" evidence="8">
    <location>
        <begin position="111"/>
        <end position="284"/>
    </location>
</feature>
<evidence type="ECO:0000256" key="3">
    <source>
        <dbReference type="ARBA" id="ARBA00022692"/>
    </source>
</evidence>
<evidence type="ECO:0000256" key="5">
    <source>
        <dbReference type="ARBA" id="ARBA00023136"/>
    </source>
</evidence>
<evidence type="ECO:0000256" key="6">
    <source>
        <dbReference type="SAM" id="MobiDB-lite"/>
    </source>
</evidence>
<dbReference type="Gene3D" id="3.40.50.410">
    <property type="entry name" value="von Willebrand factor, type A domain"/>
    <property type="match status" value="1"/>
</dbReference>
<dbReference type="Pfam" id="PF00482">
    <property type="entry name" value="T2SSF"/>
    <property type="match status" value="1"/>
</dbReference>
<reference evidence="9 10" key="1">
    <citation type="submission" date="2024-02" db="EMBL/GenBank/DDBJ databases">
        <title>Full genome sequence of Nocardioides kribbensis.</title>
        <authorList>
            <person name="Poletto B.L."/>
            <person name="Silva G."/>
            <person name="Galante D."/>
            <person name="Campos K.R."/>
            <person name="Santos M.B.N."/>
            <person name="Sacchi C.T."/>
        </authorList>
    </citation>
    <scope>NUCLEOTIDE SEQUENCE [LARGE SCALE GENOMIC DNA]</scope>
    <source>
        <strain evidence="9 10">O4R</strain>
    </source>
</reference>
<dbReference type="InterPro" id="IPR002035">
    <property type="entry name" value="VWF_A"/>
</dbReference>
<evidence type="ECO:0000256" key="7">
    <source>
        <dbReference type="SAM" id="Phobius"/>
    </source>
</evidence>
<dbReference type="Proteomes" id="UP001482520">
    <property type="component" value="Unassembled WGS sequence"/>
</dbReference>
<dbReference type="EMBL" id="JBEGDP010000003">
    <property type="protein sequence ID" value="MEQ7846472.1"/>
    <property type="molecule type" value="Genomic_DNA"/>
</dbReference>
<evidence type="ECO:0000256" key="2">
    <source>
        <dbReference type="ARBA" id="ARBA00022475"/>
    </source>
</evidence>
<dbReference type="InterPro" id="IPR018076">
    <property type="entry name" value="T2SS_GspF_dom"/>
</dbReference>
<dbReference type="SUPFAM" id="SSF53300">
    <property type="entry name" value="vWA-like"/>
    <property type="match status" value="1"/>
</dbReference>
<keyword evidence="4 7" id="KW-1133">Transmembrane helix</keyword>
<name>A0ABV1NVE3_9ACTN</name>
<comment type="subcellular location">
    <subcellularLocation>
        <location evidence="1">Cell membrane</location>
        <topology evidence="1">Multi-pass membrane protein</topology>
    </subcellularLocation>
</comment>
<feature type="transmembrane region" description="Helical" evidence="7">
    <location>
        <begin position="640"/>
        <end position="659"/>
    </location>
</feature>
<dbReference type="PANTHER" id="PTHR35007:SF1">
    <property type="entry name" value="PILUS ASSEMBLY PROTEIN"/>
    <property type="match status" value="1"/>
</dbReference>
<dbReference type="PROSITE" id="PS51318">
    <property type="entry name" value="TAT"/>
    <property type="match status" value="1"/>
</dbReference>
<sequence length="667" mass="68862">MRPHSPTGSGATAPRSRRRRLLRGAALLAVAATLGLGAAGPSLAAGSAPGSPGASEATISHVEPRDDGAEVLVSVPPDSDVDLGGVSVTVDGTAVEATAQPAGSSGAVRRTAVLVVDTSNSMAGERFAAARQAALTFLDSAPDDVLVGVVAFSGEVTAALEPTLDRDAAREVVEGLSLSRDTLLYDGVLGGVAMAGDEGQRKLLVLSDGADTSDTDIDDVAAAVEDSGVLVDVIALEQDSAQQKVLQTLSRAGQGQVVAADSDALRAAFAEEADALDRQVLVSLTAPADLTATEAELRIALPTPQGEVVAEAFTTVSAASATAPGSAGLDASVVDDSGWVAPAWTMYAGVGALGVGLVGLVVLLVPRPAAPMTAAERVESYTASTSGGSRLPAVPKVDPDQALQQAKDAAGEVLRRNKGLEARIAVRLDGAGSDLKAAEWLLVHTGVVLAAGLMGLLLGQGSLVVGLLFLALGVLGPWIYLGVRRSRRRKAFNSALPDTLQLMSGSLSAGLSLAQSVDTIVREGVDPVASEFRRVLVEVRLGVSLEEALESVAERFESKDFEWVVMAIRIQRQVGGNLAELLDTVAGTMREREYMRRQVAALAAEGKLSAWVLGLLPPLFLVYLVLTNGDYVKPMFTEPLGWLMLGGAGLILGLGVFWMSRLIKVEV</sequence>
<dbReference type="PANTHER" id="PTHR35007">
    <property type="entry name" value="INTEGRAL MEMBRANE PROTEIN-RELATED"/>
    <property type="match status" value="1"/>
</dbReference>
<feature type="region of interest" description="Disordered" evidence="6">
    <location>
        <begin position="43"/>
        <end position="64"/>
    </location>
</feature>
<gene>
    <name evidence="9" type="ORF">V6R90_04210</name>
</gene>
<keyword evidence="3 7" id="KW-0812">Transmembrane</keyword>
<feature type="transmembrane region" description="Helical" evidence="7">
    <location>
        <begin position="344"/>
        <end position="365"/>
    </location>
</feature>
<keyword evidence="5 7" id="KW-0472">Membrane</keyword>
<dbReference type="RefSeq" id="WP_349803879.1">
    <property type="nucleotide sequence ID" value="NZ_JBEGDP010000003.1"/>
</dbReference>
<dbReference type="InterPro" id="IPR006311">
    <property type="entry name" value="TAT_signal"/>
</dbReference>
<proteinExistence type="predicted"/>
<evidence type="ECO:0000256" key="4">
    <source>
        <dbReference type="ARBA" id="ARBA00022989"/>
    </source>
</evidence>
<dbReference type="Pfam" id="PF00092">
    <property type="entry name" value="VWA"/>
    <property type="match status" value="1"/>
</dbReference>
<protein>
    <submittedName>
        <fullName evidence="9">Type II secretion system F family protein</fullName>
    </submittedName>
</protein>
<organism evidence="9 10">
    <name type="scientific">Nocardioides kribbensis</name>
    <dbReference type="NCBI Taxonomy" id="305517"/>
    <lineage>
        <taxon>Bacteria</taxon>
        <taxon>Bacillati</taxon>
        <taxon>Actinomycetota</taxon>
        <taxon>Actinomycetes</taxon>
        <taxon>Propionibacteriales</taxon>
        <taxon>Nocardioidaceae</taxon>
        <taxon>Nocardioides</taxon>
    </lineage>
</organism>
<feature type="compositionally biased region" description="Low complexity" evidence="6">
    <location>
        <begin position="43"/>
        <end position="55"/>
    </location>
</feature>
<feature type="transmembrane region" description="Helical" evidence="7">
    <location>
        <begin position="599"/>
        <end position="620"/>
    </location>
</feature>
<comment type="caution">
    <text evidence="9">The sequence shown here is derived from an EMBL/GenBank/DDBJ whole genome shotgun (WGS) entry which is preliminary data.</text>
</comment>
<dbReference type="Gene3D" id="1.20.81.30">
    <property type="entry name" value="Type II secretion system (T2SS), domain F"/>
    <property type="match status" value="1"/>
</dbReference>
<feature type="transmembrane region" description="Helical" evidence="7">
    <location>
        <begin position="437"/>
        <end position="457"/>
    </location>
</feature>
<dbReference type="SMART" id="SM00327">
    <property type="entry name" value="VWA"/>
    <property type="match status" value="1"/>
</dbReference>
<dbReference type="CDD" id="cd00198">
    <property type="entry name" value="vWFA"/>
    <property type="match status" value="1"/>
</dbReference>
<feature type="transmembrane region" description="Helical" evidence="7">
    <location>
        <begin position="463"/>
        <end position="483"/>
    </location>
</feature>
<evidence type="ECO:0000313" key="10">
    <source>
        <dbReference type="Proteomes" id="UP001482520"/>
    </source>
</evidence>
<dbReference type="InterPro" id="IPR036465">
    <property type="entry name" value="vWFA_dom_sf"/>
</dbReference>
<evidence type="ECO:0000313" key="9">
    <source>
        <dbReference type="EMBL" id="MEQ7846472.1"/>
    </source>
</evidence>